<protein>
    <submittedName>
        <fullName evidence="1">Uncharacterized protein</fullName>
    </submittedName>
</protein>
<keyword evidence="2" id="KW-1185">Reference proteome</keyword>
<dbReference type="Proteomes" id="UP000028045">
    <property type="component" value="Unassembled WGS sequence"/>
</dbReference>
<sequence length="68" mass="7660">MVDPRRIQTANAKLVKGFFKIFDLPATKDSSEIHTWTAIIDSVAAGQALDRFVIFKGTTVQQRDSHRN</sequence>
<gene>
    <name evidence="1" type="ORF">S7711_11456</name>
</gene>
<evidence type="ECO:0000313" key="2">
    <source>
        <dbReference type="Proteomes" id="UP000028045"/>
    </source>
</evidence>
<dbReference type="EMBL" id="KL648068">
    <property type="protein sequence ID" value="KEY72582.1"/>
    <property type="molecule type" value="Genomic_DNA"/>
</dbReference>
<reference evidence="1 2" key="1">
    <citation type="journal article" date="2014" name="BMC Genomics">
        <title>Comparative genome sequencing reveals chemotype-specific gene clusters in the toxigenic black mold Stachybotrys.</title>
        <authorList>
            <person name="Semeiks J."/>
            <person name="Borek D."/>
            <person name="Otwinowski Z."/>
            <person name="Grishin N.V."/>
        </authorList>
    </citation>
    <scope>NUCLEOTIDE SEQUENCE [LARGE SCALE GENOMIC DNA]</scope>
    <source>
        <strain evidence="2">CBS 109288 / IBT 7711</strain>
    </source>
</reference>
<evidence type="ECO:0000313" key="1">
    <source>
        <dbReference type="EMBL" id="KEY72582.1"/>
    </source>
</evidence>
<dbReference type="AlphaFoldDB" id="A0A084B4V3"/>
<accession>A0A084B4V3</accession>
<proteinExistence type="predicted"/>
<dbReference type="HOGENOM" id="CLU_2795620_0_0_1"/>
<organism evidence="1 2">
    <name type="scientific">Stachybotrys chartarum (strain CBS 109288 / IBT 7711)</name>
    <name type="common">Toxic black mold</name>
    <name type="synonym">Stilbospora chartarum</name>
    <dbReference type="NCBI Taxonomy" id="1280523"/>
    <lineage>
        <taxon>Eukaryota</taxon>
        <taxon>Fungi</taxon>
        <taxon>Dikarya</taxon>
        <taxon>Ascomycota</taxon>
        <taxon>Pezizomycotina</taxon>
        <taxon>Sordariomycetes</taxon>
        <taxon>Hypocreomycetidae</taxon>
        <taxon>Hypocreales</taxon>
        <taxon>Stachybotryaceae</taxon>
        <taxon>Stachybotrys</taxon>
    </lineage>
</organism>
<name>A0A084B4V3_STACB</name>